<evidence type="ECO:0008006" key="3">
    <source>
        <dbReference type="Google" id="ProtNLM"/>
    </source>
</evidence>
<organism evidence="1 2">
    <name type="scientific">Acer negundo</name>
    <name type="common">Box elder</name>
    <dbReference type="NCBI Taxonomy" id="4023"/>
    <lineage>
        <taxon>Eukaryota</taxon>
        <taxon>Viridiplantae</taxon>
        <taxon>Streptophyta</taxon>
        <taxon>Embryophyta</taxon>
        <taxon>Tracheophyta</taxon>
        <taxon>Spermatophyta</taxon>
        <taxon>Magnoliopsida</taxon>
        <taxon>eudicotyledons</taxon>
        <taxon>Gunneridae</taxon>
        <taxon>Pentapetalae</taxon>
        <taxon>rosids</taxon>
        <taxon>malvids</taxon>
        <taxon>Sapindales</taxon>
        <taxon>Sapindaceae</taxon>
        <taxon>Hippocastanoideae</taxon>
        <taxon>Acereae</taxon>
        <taxon>Acer</taxon>
    </lineage>
</organism>
<reference evidence="1" key="2">
    <citation type="submission" date="2023-02" db="EMBL/GenBank/DDBJ databases">
        <authorList>
            <person name="Swenson N.G."/>
            <person name="Wegrzyn J.L."/>
            <person name="Mcevoy S.L."/>
        </authorList>
    </citation>
    <scope>NUCLEOTIDE SEQUENCE</scope>
    <source>
        <strain evidence="1">91603</strain>
        <tissue evidence="1">Leaf</tissue>
    </source>
</reference>
<accession>A0AAD5IF84</accession>
<dbReference type="EMBL" id="JAJSOW010000106">
    <property type="protein sequence ID" value="KAI9161137.1"/>
    <property type="molecule type" value="Genomic_DNA"/>
</dbReference>
<dbReference type="Proteomes" id="UP001064489">
    <property type="component" value="Chromosome 2"/>
</dbReference>
<name>A0AAD5IF84_ACENE</name>
<protein>
    <recommendedName>
        <fullName evidence="3">CCHC-type domain-containing protein</fullName>
    </recommendedName>
</protein>
<evidence type="ECO:0000313" key="1">
    <source>
        <dbReference type="EMBL" id="KAI9161137.1"/>
    </source>
</evidence>
<gene>
    <name evidence="1" type="ORF">LWI28_014744</name>
</gene>
<dbReference type="AlphaFoldDB" id="A0AAD5IF84"/>
<keyword evidence="2" id="KW-1185">Reference proteome</keyword>
<sequence length="195" mass="20972">MEKTITRWGGGGLLTVNRSGTTVRSGTSSDSVTNRAAVGNSSVVLSPVANPNQQPRSLSGLGCFSYGEAGHRQSECKKLDKKRMFTETDEGEDRGADIGAELQFEEEEEVHEELVDGVVGPILMSNEKETQNSKGVAVKQGTTMVVMVLLALAAITDVDEYVVDERVEVPTELPSDEKETQNSKGVAIELLRMVG</sequence>
<comment type="caution">
    <text evidence="1">The sequence shown here is derived from an EMBL/GenBank/DDBJ whole genome shotgun (WGS) entry which is preliminary data.</text>
</comment>
<proteinExistence type="predicted"/>
<evidence type="ECO:0000313" key="2">
    <source>
        <dbReference type="Proteomes" id="UP001064489"/>
    </source>
</evidence>
<reference evidence="1" key="1">
    <citation type="journal article" date="2022" name="Plant J.">
        <title>Strategies of tolerance reflected in two North American maple genomes.</title>
        <authorList>
            <person name="McEvoy S.L."/>
            <person name="Sezen U.U."/>
            <person name="Trouern-Trend A."/>
            <person name="McMahon S.M."/>
            <person name="Schaberg P.G."/>
            <person name="Yang J."/>
            <person name="Wegrzyn J.L."/>
            <person name="Swenson N.G."/>
        </authorList>
    </citation>
    <scope>NUCLEOTIDE SEQUENCE</scope>
    <source>
        <strain evidence="1">91603</strain>
    </source>
</reference>